<feature type="domain" description="Glycoside hydrolase family 20 catalytic" evidence="3">
    <location>
        <begin position="99"/>
        <end position="282"/>
    </location>
</feature>
<dbReference type="EMBL" id="CP130318">
    <property type="protein sequence ID" value="WNQ12358.1"/>
    <property type="molecule type" value="Genomic_DNA"/>
</dbReference>
<evidence type="ECO:0000256" key="2">
    <source>
        <dbReference type="ARBA" id="ARBA00022801"/>
    </source>
</evidence>
<dbReference type="Proteomes" id="UP001305702">
    <property type="component" value="Chromosome"/>
</dbReference>
<dbReference type="InterPro" id="IPR041063">
    <property type="entry name" value="Glyco_H_20C_C"/>
</dbReference>
<dbReference type="GO" id="GO:0005975">
    <property type="term" value="P:carbohydrate metabolic process"/>
    <property type="evidence" value="ECO:0007669"/>
    <property type="project" value="InterPro"/>
</dbReference>
<dbReference type="Gene3D" id="1.20.120.670">
    <property type="entry name" value="N-acetyl-b-d-glucoasminidase"/>
    <property type="match status" value="1"/>
</dbReference>
<sequence>MKRVIHLQGDRDEIALGVKEMAGHLKFSLSEDSGIPLIAIRTERQDALELEMNAKEIIIRFGAVHHFFRGLSLVFERWEELAGSQPSIRITEYPQFDLNGAMFDCSRNAVMHVEGVKRFVRIMAAMGLNMLMLYTEDTYEIEGMPYFGYMRGRYTQEELKEIDAYAALFGMEVIPCIQTLAHLAAALKWNYAQAFTDTEDILLVGEPQTYEFIENMITAASAPFRSKRIHIGMDEAHRLGLGQYLEKNGLHSRFDLMKEHLEKVLAITRSHGLEPMIWSDMYFRLGSKHGWYYDLDVEIPEPVIEAMPKDVRFVYWDYYHTDPSFYEAYLDIHRSFGSEPLFAGGIWTWNTIAPNYGKTIATTNAALAACKQKGVREVFATFWGNDGNEASYASGILGLQWFAEHGYAKGVPDAETVNRRVAVCSGDESLTGEHFLALTLLDEVPGVPGGNLGESNPSKFLLWQDILIGLLDANIEFVQEEITSHYQNLTQRLSEIRSEKYQTLFEFYMKVSAVLEIKAGVGIRLKQHYDERHREDMERIVQEELPDLLARIERLREAHRRLWFQTNKPFGWEVLDMRYGALRARVESAQYRISEYVNGSIPRIEELEESRLLFDWQNSLTADTSIGRSNDYYRIVTAGVFFMI</sequence>
<dbReference type="Gene3D" id="3.20.20.80">
    <property type="entry name" value="Glycosidases"/>
    <property type="match status" value="1"/>
</dbReference>
<evidence type="ECO:0000259" key="3">
    <source>
        <dbReference type="Pfam" id="PF00728"/>
    </source>
</evidence>
<dbReference type="CDD" id="cd06565">
    <property type="entry name" value="GH20_GcnA-like"/>
    <property type="match status" value="1"/>
</dbReference>
<name>A0AA96RGI1_9BACL</name>
<dbReference type="RefSeq" id="WP_315606135.1">
    <property type="nucleotide sequence ID" value="NZ_CP130318.1"/>
</dbReference>
<dbReference type="InterPro" id="IPR015883">
    <property type="entry name" value="Glyco_hydro_20_cat"/>
</dbReference>
<accession>A0AA96RGI1</accession>
<dbReference type="AlphaFoldDB" id="A0AA96RGI1"/>
<evidence type="ECO:0000259" key="4">
    <source>
        <dbReference type="Pfam" id="PF18088"/>
    </source>
</evidence>
<keyword evidence="6" id="KW-1185">Reference proteome</keyword>
<dbReference type="Pfam" id="PF00728">
    <property type="entry name" value="Glyco_hydro_20"/>
    <property type="match status" value="1"/>
</dbReference>
<proteinExistence type="inferred from homology"/>
<dbReference type="Pfam" id="PF18088">
    <property type="entry name" value="Glyco_H_20C_C"/>
    <property type="match status" value="1"/>
</dbReference>
<evidence type="ECO:0000313" key="5">
    <source>
        <dbReference type="EMBL" id="WNQ12358.1"/>
    </source>
</evidence>
<dbReference type="KEGG" id="paun:MJA45_04735"/>
<dbReference type="PANTHER" id="PTHR21040:SF8">
    <property type="entry name" value="BCDNA.GH04120"/>
    <property type="match status" value="1"/>
</dbReference>
<dbReference type="InterPro" id="IPR017853">
    <property type="entry name" value="GH"/>
</dbReference>
<evidence type="ECO:0000313" key="6">
    <source>
        <dbReference type="Proteomes" id="UP001305702"/>
    </source>
</evidence>
<dbReference type="PANTHER" id="PTHR21040">
    <property type="entry name" value="BCDNA.GH04120"/>
    <property type="match status" value="1"/>
</dbReference>
<protein>
    <submittedName>
        <fullName evidence="5">Beta-N-acetylhexosaminidase</fullName>
    </submittedName>
</protein>
<dbReference type="InterPro" id="IPR038901">
    <property type="entry name" value="HEXDC-like"/>
</dbReference>
<reference evidence="5 6" key="1">
    <citation type="submission" date="2022-02" db="EMBL/GenBank/DDBJ databases">
        <title>Paenibacillus sp. MBLB1776 Whole Genome Shotgun Sequencing.</title>
        <authorList>
            <person name="Hwang C.Y."/>
            <person name="Cho E.-S."/>
            <person name="Seo M.-J."/>
        </authorList>
    </citation>
    <scope>NUCLEOTIDE SEQUENCE [LARGE SCALE GENOMIC DNA]</scope>
    <source>
        <strain evidence="5 6">MBLB1776</strain>
    </source>
</reference>
<organism evidence="5 6">
    <name type="scientific">Paenibacillus aurantius</name>
    <dbReference type="NCBI Taxonomy" id="2918900"/>
    <lineage>
        <taxon>Bacteria</taxon>
        <taxon>Bacillati</taxon>
        <taxon>Bacillota</taxon>
        <taxon>Bacilli</taxon>
        <taxon>Bacillales</taxon>
        <taxon>Paenibacillaceae</taxon>
        <taxon>Paenibacillus</taxon>
    </lineage>
</organism>
<evidence type="ECO:0000256" key="1">
    <source>
        <dbReference type="ARBA" id="ARBA00006285"/>
    </source>
</evidence>
<dbReference type="GO" id="GO:0004563">
    <property type="term" value="F:beta-N-acetylhexosaminidase activity"/>
    <property type="evidence" value="ECO:0007669"/>
    <property type="project" value="UniProtKB-ARBA"/>
</dbReference>
<feature type="domain" description="Glycoside Hydrolase 20C C-terminal" evidence="4">
    <location>
        <begin position="434"/>
        <end position="619"/>
    </location>
</feature>
<comment type="similarity">
    <text evidence="1">Belongs to the glycosyl hydrolase 20 family.</text>
</comment>
<keyword evidence="2" id="KW-0378">Hydrolase</keyword>
<dbReference type="SUPFAM" id="SSF51445">
    <property type="entry name" value="(Trans)glycosidases"/>
    <property type="match status" value="1"/>
</dbReference>
<gene>
    <name evidence="5" type="ORF">MJA45_04735</name>
</gene>